<gene>
    <name evidence="9 12" type="primary">xerC</name>
    <name evidence="12" type="ORF">PITCH_A2030021</name>
</gene>
<dbReference type="InterPro" id="IPR023009">
    <property type="entry name" value="Tyrosine_recombinase_XerC/XerD"/>
</dbReference>
<dbReference type="CDD" id="cd00798">
    <property type="entry name" value="INT_XerDC_C"/>
    <property type="match status" value="1"/>
</dbReference>
<keyword evidence="4 9" id="KW-0159">Chromosome partition</keyword>
<evidence type="ECO:0000259" key="10">
    <source>
        <dbReference type="PROSITE" id="PS51898"/>
    </source>
</evidence>
<dbReference type="InterPro" id="IPR010998">
    <property type="entry name" value="Integrase_recombinase_N"/>
</dbReference>
<accession>A0A445MWK3</accession>
<comment type="subcellular location">
    <subcellularLocation>
        <location evidence="1 9">Cytoplasm</location>
    </subcellularLocation>
</comment>
<comment type="function">
    <text evidence="9">Site-specific tyrosine recombinase, which acts by catalyzing the cutting and rejoining of the recombining DNA molecules. The XerC-XerD complex is essential to convert dimers of the bacterial chromosome into monomers to permit their segregation at cell division. It also contributes to the segregational stability of plasmids.</text>
</comment>
<dbReference type="Gene3D" id="1.10.443.10">
    <property type="entry name" value="Intergrase catalytic core"/>
    <property type="match status" value="1"/>
</dbReference>
<protein>
    <recommendedName>
        <fullName evidence="9">Tyrosine recombinase XerC</fullName>
    </recommendedName>
</protein>
<dbReference type="HAMAP" id="MF_01808">
    <property type="entry name" value="Recomb_XerC_XerD"/>
    <property type="match status" value="1"/>
</dbReference>
<dbReference type="PROSITE" id="PS51900">
    <property type="entry name" value="CB"/>
    <property type="match status" value="1"/>
</dbReference>
<dbReference type="NCBIfam" id="NF001399">
    <property type="entry name" value="PRK00283.1"/>
    <property type="match status" value="1"/>
</dbReference>
<dbReference type="GO" id="GO:0006313">
    <property type="term" value="P:DNA transposition"/>
    <property type="evidence" value="ECO:0007669"/>
    <property type="project" value="UniProtKB-UniRule"/>
</dbReference>
<dbReference type="GO" id="GO:0003677">
    <property type="term" value="F:DNA binding"/>
    <property type="evidence" value="ECO:0007669"/>
    <property type="project" value="UniProtKB-UniRule"/>
</dbReference>
<dbReference type="Gene3D" id="1.10.150.130">
    <property type="match status" value="1"/>
</dbReference>
<feature type="active site" evidence="9">
    <location>
        <position position="291"/>
    </location>
</feature>
<dbReference type="GO" id="GO:0051301">
    <property type="term" value="P:cell division"/>
    <property type="evidence" value="ECO:0007669"/>
    <property type="project" value="UniProtKB-KW"/>
</dbReference>
<feature type="active site" evidence="9">
    <location>
        <position position="168"/>
    </location>
</feature>
<feature type="active site" evidence="9">
    <location>
        <position position="265"/>
    </location>
</feature>
<keyword evidence="7 9" id="KW-0233">DNA recombination</keyword>
<comment type="similarity">
    <text evidence="9">Belongs to the 'phage' integrase family. XerC subfamily.</text>
</comment>
<organism evidence="12">
    <name type="scientific">uncultured Desulfobacterium sp</name>
    <dbReference type="NCBI Taxonomy" id="201089"/>
    <lineage>
        <taxon>Bacteria</taxon>
        <taxon>Pseudomonadati</taxon>
        <taxon>Thermodesulfobacteriota</taxon>
        <taxon>Desulfobacteria</taxon>
        <taxon>Desulfobacterales</taxon>
        <taxon>Desulfobacteriaceae</taxon>
        <taxon>Desulfobacterium</taxon>
        <taxon>environmental samples</taxon>
    </lineage>
</organism>
<dbReference type="SUPFAM" id="SSF56349">
    <property type="entry name" value="DNA breaking-rejoining enzymes"/>
    <property type="match status" value="1"/>
</dbReference>
<feature type="domain" description="Tyr recombinase" evidence="10">
    <location>
        <begin position="128"/>
        <end position="313"/>
    </location>
</feature>
<evidence type="ECO:0000256" key="1">
    <source>
        <dbReference type="ARBA" id="ARBA00004496"/>
    </source>
</evidence>
<proteinExistence type="inferred from homology"/>
<evidence type="ECO:0000256" key="7">
    <source>
        <dbReference type="ARBA" id="ARBA00023172"/>
    </source>
</evidence>
<dbReference type="AlphaFoldDB" id="A0A445MWK3"/>
<comment type="subunit">
    <text evidence="9">Forms a cyclic heterotetrameric complex composed of two molecules of XerC and two molecules of XerD.</text>
</comment>
<evidence type="ECO:0000256" key="4">
    <source>
        <dbReference type="ARBA" id="ARBA00022829"/>
    </source>
</evidence>
<feature type="active site" evidence="9">
    <location>
        <position position="268"/>
    </location>
</feature>
<dbReference type="PANTHER" id="PTHR30349">
    <property type="entry name" value="PHAGE INTEGRASE-RELATED"/>
    <property type="match status" value="1"/>
</dbReference>
<dbReference type="Pfam" id="PF02899">
    <property type="entry name" value="Phage_int_SAM_1"/>
    <property type="match status" value="1"/>
</dbReference>
<evidence type="ECO:0000256" key="9">
    <source>
        <dbReference type="HAMAP-Rule" id="MF_01808"/>
    </source>
</evidence>
<dbReference type="Pfam" id="PF00589">
    <property type="entry name" value="Phage_integrase"/>
    <property type="match status" value="1"/>
</dbReference>
<evidence type="ECO:0000256" key="3">
    <source>
        <dbReference type="ARBA" id="ARBA00022618"/>
    </source>
</evidence>
<dbReference type="PANTHER" id="PTHR30349:SF77">
    <property type="entry name" value="TYROSINE RECOMBINASE XERC"/>
    <property type="match status" value="1"/>
</dbReference>
<dbReference type="InterPro" id="IPR011010">
    <property type="entry name" value="DNA_brk_join_enz"/>
</dbReference>
<dbReference type="GO" id="GO:0005737">
    <property type="term" value="C:cytoplasm"/>
    <property type="evidence" value="ECO:0007669"/>
    <property type="project" value="UniProtKB-SubCell"/>
</dbReference>
<dbReference type="InterPro" id="IPR050090">
    <property type="entry name" value="Tyrosine_recombinase_XerCD"/>
</dbReference>
<dbReference type="PROSITE" id="PS51898">
    <property type="entry name" value="TYR_RECOMBINASE"/>
    <property type="match status" value="1"/>
</dbReference>
<dbReference type="NCBIfam" id="NF040815">
    <property type="entry name" value="recomb_XerA_Arch"/>
    <property type="match status" value="1"/>
</dbReference>
<keyword evidence="3 9" id="KW-0132">Cell division</keyword>
<evidence type="ECO:0000256" key="6">
    <source>
        <dbReference type="ARBA" id="ARBA00023125"/>
    </source>
</evidence>
<feature type="domain" description="Core-binding (CB)" evidence="11">
    <location>
        <begin position="16"/>
        <end position="107"/>
    </location>
</feature>
<dbReference type="GO" id="GO:0007059">
    <property type="term" value="P:chromosome segregation"/>
    <property type="evidence" value="ECO:0007669"/>
    <property type="project" value="UniProtKB-UniRule"/>
</dbReference>
<evidence type="ECO:0000259" key="11">
    <source>
        <dbReference type="PROSITE" id="PS51900"/>
    </source>
</evidence>
<dbReference type="InterPro" id="IPR044068">
    <property type="entry name" value="CB"/>
</dbReference>
<keyword evidence="5 9" id="KW-0229">DNA integration</keyword>
<evidence type="ECO:0000256" key="8">
    <source>
        <dbReference type="ARBA" id="ARBA00023306"/>
    </source>
</evidence>
<evidence type="ECO:0000256" key="2">
    <source>
        <dbReference type="ARBA" id="ARBA00022490"/>
    </source>
</evidence>
<keyword evidence="8 9" id="KW-0131">Cell cycle</keyword>
<dbReference type="InterPro" id="IPR013762">
    <property type="entry name" value="Integrase-like_cat_sf"/>
</dbReference>
<dbReference type="GO" id="GO:0009037">
    <property type="term" value="F:tyrosine-based site-specific recombinase activity"/>
    <property type="evidence" value="ECO:0007669"/>
    <property type="project" value="UniProtKB-UniRule"/>
</dbReference>
<keyword evidence="2 9" id="KW-0963">Cytoplasm</keyword>
<evidence type="ECO:0000256" key="5">
    <source>
        <dbReference type="ARBA" id="ARBA00022908"/>
    </source>
</evidence>
<sequence>MIWRINHPWENGGVTLSLHELIDAFIVYLRDQRGYSSHTIRNYQTDLVRFAGFLLNDKGFGGAEGLALREINPLVIREYLGSLYGKMTRSSIARKFSAIRSFFLFLEKRGLYEGNPAADIATPKLEKYLPSHLTVDDVFRLIYKPGKTSPLDLRDLAILEVLYSCGIRASEVETLNLNSIDFNERLVRVIGKGDKERIVPIGRKAIKAVNLYLEGTREIRKKRGALNNGALFINMRGGRLSVRSIGRIIKRYATASGLSPEISPHSMRHSFATHLLDGGADLRSVQELLGHKNLSTTQKYTHVSLDRLMEVYDKTHPRS</sequence>
<name>A0A445MWK3_9BACT</name>
<feature type="active site" description="O-(3'-phospho-DNA)-tyrosine intermediate" evidence="9">
    <location>
        <position position="300"/>
    </location>
</feature>
<evidence type="ECO:0000313" key="12">
    <source>
        <dbReference type="EMBL" id="SPD73877.1"/>
    </source>
</evidence>
<dbReference type="InterPro" id="IPR002104">
    <property type="entry name" value="Integrase_catalytic"/>
</dbReference>
<reference evidence="12" key="1">
    <citation type="submission" date="2018-01" db="EMBL/GenBank/DDBJ databases">
        <authorList>
            <person name="Regsiter A."/>
            <person name="William W."/>
        </authorList>
    </citation>
    <scope>NUCLEOTIDE SEQUENCE</scope>
    <source>
        <strain evidence="12">TRIP AH-1</strain>
    </source>
</reference>
<dbReference type="InterPro" id="IPR004107">
    <property type="entry name" value="Integrase_SAM-like_N"/>
</dbReference>
<dbReference type="EMBL" id="OJIN01000117">
    <property type="protein sequence ID" value="SPD73877.1"/>
    <property type="molecule type" value="Genomic_DNA"/>
</dbReference>
<feature type="active site" evidence="9">
    <location>
        <position position="192"/>
    </location>
</feature>
<keyword evidence="6 9" id="KW-0238">DNA-binding</keyword>